<dbReference type="EMBL" id="UGOW01000001">
    <property type="protein sequence ID" value="STY16414.1"/>
    <property type="molecule type" value="Genomic_DNA"/>
</dbReference>
<dbReference type="PRINTS" id="PR00502">
    <property type="entry name" value="NUDIXFAMILY"/>
</dbReference>
<evidence type="ECO:0000313" key="5">
    <source>
        <dbReference type="EMBL" id="KTD52856.1"/>
    </source>
</evidence>
<gene>
    <name evidence="5" type="primary">mutT4</name>
    <name evidence="5" type="ORF">Lqua_0689</name>
    <name evidence="6" type="ORF">NCTC12376_00196</name>
</gene>
<keyword evidence="6" id="KW-0808">Transferase</keyword>
<accession>A0A378KND2</accession>
<dbReference type="Proteomes" id="UP000054639">
    <property type="component" value="Unassembled WGS sequence"/>
</dbReference>
<reference evidence="6 8" key="2">
    <citation type="submission" date="2018-06" db="EMBL/GenBank/DDBJ databases">
        <authorList>
            <consortium name="Pathogen Informatics"/>
            <person name="Doyle S."/>
        </authorList>
    </citation>
    <scope>NUCLEOTIDE SEQUENCE [LARGE SCALE GENOMIC DNA]</scope>
    <source>
        <strain evidence="6 8">NCTC12376</strain>
    </source>
</reference>
<comment type="similarity">
    <text evidence="3">Belongs to the Nudix hydrolase family.</text>
</comment>
<dbReference type="STRING" id="45072.Lqua_0689"/>
<dbReference type="OrthoDB" id="9787476at2"/>
<dbReference type="PROSITE" id="PS51462">
    <property type="entry name" value="NUDIX"/>
    <property type="match status" value="1"/>
</dbReference>
<dbReference type="GO" id="GO:0005829">
    <property type="term" value="C:cytosol"/>
    <property type="evidence" value="ECO:0007669"/>
    <property type="project" value="TreeGrafter"/>
</dbReference>
<dbReference type="InterPro" id="IPR020084">
    <property type="entry name" value="NUDIX_hydrolase_CS"/>
</dbReference>
<dbReference type="PANTHER" id="PTHR16099">
    <property type="entry name" value="8-OXO-DGTP DIPHOSPHATES NUDT15"/>
    <property type="match status" value="1"/>
</dbReference>
<keyword evidence="6" id="KW-0548">Nucleotidyltransferase</keyword>
<dbReference type="CDD" id="cd04678">
    <property type="entry name" value="NUDIX_MTH2_Nudt15"/>
    <property type="match status" value="1"/>
</dbReference>
<dbReference type="Pfam" id="PF00293">
    <property type="entry name" value="NUDIX"/>
    <property type="match status" value="1"/>
</dbReference>
<evidence type="ECO:0000313" key="6">
    <source>
        <dbReference type="EMBL" id="STY16414.1"/>
    </source>
</evidence>
<feature type="domain" description="Nudix hydrolase" evidence="4">
    <location>
        <begin position="3"/>
        <end position="133"/>
    </location>
</feature>
<dbReference type="RefSeq" id="WP_058472888.1">
    <property type="nucleotide sequence ID" value="NZ_CAAAIL010000007.1"/>
</dbReference>
<dbReference type="GO" id="GO:0035539">
    <property type="term" value="F:8-oxo-7,8-dihydrodeoxyguanosine triphosphate pyrophosphatase activity"/>
    <property type="evidence" value="ECO:0007669"/>
    <property type="project" value="TreeGrafter"/>
</dbReference>
<evidence type="ECO:0000256" key="1">
    <source>
        <dbReference type="ARBA" id="ARBA00001946"/>
    </source>
</evidence>
<evidence type="ECO:0000256" key="3">
    <source>
        <dbReference type="RuleBase" id="RU003476"/>
    </source>
</evidence>
<dbReference type="FunFam" id="3.90.79.10:FF:000060">
    <property type="entry name" value="Nudix hydrolase 1"/>
    <property type="match status" value="1"/>
</dbReference>
<dbReference type="InterPro" id="IPR000086">
    <property type="entry name" value="NUDIX_hydrolase_dom"/>
</dbReference>
<dbReference type="Gene3D" id="3.90.79.10">
    <property type="entry name" value="Nucleoside Triphosphate Pyrophosphohydrolase"/>
    <property type="match status" value="1"/>
</dbReference>
<dbReference type="InterPro" id="IPR015797">
    <property type="entry name" value="NUDIX_hydrolase-like_dom_sf"/>
</dbReference>
<dbReference type="GO" id="GO:0006203">
    <property type="term" value="P:dGTP catabolic process"/>
    <property type="evidence" value="ECO:0007669"/>
    <property type="project" value="TreeGrafter"/>
</dbReference>
<dbReference type="PROSITE" id="PS00893">
    <property type="entry name" value="NUDIX_BOX"/>
    <property type="match status" value="1"/>
</dbReference>
<dbReference type="EC" id="3.6.1.-" evidence="5"/>
<sequence length="144" mass="16546">MNYPRVGIGVLIFNNNKLLLGQRLGEHGHLTWGPPGGHLELGETFEMCAIRETQEETGLIISSPKVVAITNDVFDKERKHYVSIFLKAEYPSNQAIHIMEHDKVISWQWFSLHSLPEPLFLPLEHLIQEGYFMHNKGVTQYSSY</sequence>
<evidence type="ECO:0000256" key="2">
    <source>
        <dbReference type="ARBA" id="ARBA00022801"/>
    </source>
</evidence>
<dbReference type="AlphaFoldDB" id="A0A378KND2"/>
<evidence type="ECO:0000259" key="4">
    <source>
        <dbReference type="PROSITE" id="PS51462"/>
    </source>
</evidence>
<keyword evidence="2 3" id="KW-0378">Hydrolase</keyword>
<proteinExistence type="inferred from homology"/>
<dbReference type="Proteomes" id="UP000254230">
    <property type="component" value="Unassembled WGS sequence"/>
</dbReference>
<name>A0A378KND2_9GAMM</name>
<dbReference type="EMBL" id="LNYR01000006">
    <property type="protein sequence ID" value="KTD52856.1"/>
    <property type="molecule type" value="Genomic_DNA"/>
</dbReference>
<dbReference type="InterPro" id="IPR020476">
    <property type="entry name" value="Nudix_hydrolase"/>
</dbReference>
<dbReference type="GO" id="GO:0016779">
    <property type="term" value="F:nucleotidyltransferase activity"/>
    <property type="evidence" value="ECO:0007669"/>
    <property type="project" value="UniProtKB-KW"/>
</dbReference>
<dbReference type="SUPFAM" id="SSF55811">
    <property type="entry name" value="Nudix"/>
    <property type="match status" value="1"/>
</dbReference>
<reference evidence="5 7" key="1">
    <citation type="submission" date="2015-11" db="EMBL/GenBank/DDBJ databases">
        <title>Genomic analysis of 38 Legionella species identifies large and diverse effector repertoires.</title>
        <authorList>
            <person name="Burstein D."/>
            <person name="Amaro F."/>
            <person name="Zusman T."/>
            <person name="Lifshitz Z."/>
            <person name="Cohen O."/>
            <person name="Gilbert J.A."/>
            <person name="Pupko T."/>
            <person name="Shuman H.A."/>
            <person name="Segal G."/>
        </authorList>
    </citation>
    <scope>NUCLEOTIDE SEQUENCE [LARGE SCALE GENOMIC DNA]</scope>
    <source>
        <strain evidence="5 7">ATCC 49507</strain>
    </source>
</reference>
<keyword evidence="7" id="KW-1185">Reference proteome</keyword>
<comment type="cofactor">
    <cofactor evidence="1">
        <name>Mg(2+)</name>
        <dbReference type="ChEBI" id="CHEBI:18420"/>
    </cofactor>
</comment>
<evidence type="ECO:0000313" key="8">
    <source>
        <dbReference type="Proteomes" id="UP000254230"/>
    </source>
</evidence>
<organism evidence="6 8">
    <name type="scientific">Legionella quateirensis</name>
    <dbReference type="NCBI Taxonomy" id="45072"/>
    <lineage>
        <taxon>Bacteria</taxon>
        <taxon>Pseudomonadati</taxon>
        <taxon>Pseudomonadota</taxon>
        <taxon>Gammaproteobacteria</taxon>
        <taxon>Legionellales</taxon>
        <taxon>Legionellaceae</taxon>
        <taxon>Legionella</taxon>
    </lineage>
</organism>
<evidence type="ECO:0000313" key="7">
    <source>
        <dbReference type="Proteomes" id="UP000054639"/>
    </source>
</evidence>
<protein>
    <submittedName>
        <fullName evidence="6">Bifunctional nicotinamide mononucleotide adenylyltransferase/ADP-ribose pyrophosphatase</fullName>
    </submittedName>
    <submittedName>
        <fullName evidence="5">Mutator protein MutT4</fullName>
        <ecNumber evidence="5">3.6.1.-</ecNumber>
    </submittedName>
</protein>
<dbReference type="PANTHER" id="PTHR16099:SF5">
    <property type="entry name" value="NUCLEOTIDE TRIPHOSPHATE DIPHOSPHATASE NUDT15"/>
    <property type="match status" value="1"/>
</dbReference>